<dbReference type="EMBL" id="MN739775">
    <property type="protein sequence ID" value="QHT25872.1"/>
    <property type="molecule type" value="Genomic_DNA"/>
</dbReference>
<evidence type="ECO:0000313" key="3">
    <source>
        <dbReference type="EMBL" id="QHT25872.1"/>
    </source>
</evidence>
<dbReference type="Gene3D" id="3.80.10.10">
    <property type="entry name" value="Ribonuclease Inhibitor"/>
    <property type="match status" value="1"/>
</dbReference>
<keyword evidence="2" id="KW-0677">Repeat</keyword>
<dbReference type="SUPFAM" id="SSF52058">
    <property type="entry name" value="L domain-like"/>
    <property type="match status" value="1"/>
</dbReference>
<protein>
    <submittedName>
        <fullName evidence="3">Uncharacterized protein</fullName>
    </submittedName>
</protein>
<keyword evidence="1" id="KW-0433">Leucine-rich repeat</keyword>
<dbReference type="AlphaFoldDB" id="A0A6C0EAV3"/>
<dbReference type="PANTHER" id="PTHR47114">
    <property type="match status" value="1"/>
</dbReference>
<proteinExistence type="predicted"/>
<name>A0A6C0EAV3_9ZZZZ</name>
<evidence type="ECO:0000256" key="1">
    <source>
        <dbReference type="ARBA" id="ARBA00022614"/>
    </source>
</evidence>
<sequence>MDKFITFDNITSDMYMSPSDDDNNDDAILDEYYHNPSVKIENIDESQYDLHKIKKDEHRSDEEIITESLDKKDKILNFTSVILTKVPSIIQGFDWVKQLVLKKCDLTEITYVPINLVEFVCVENNIKIFDASILPNTLECLEYRENKTKKIINLKEGILKLDVGDNFLSTLDVPRTVIDLKIDNNPFEYLPELSDNIMSLDISRTNIKTLPKLSEKLENFKLSSTSILTINHLPDTLIEFVAYSSDLTFINCVLPSNLQVLDLFGTKIRTLPSLPDSIKFLDLGRLLNITELPNIPEKLEKLDISMTESLKLTSEQKRIIREKIHPENLTWNEDSEFVITPSNEIPTKSTNPFLDYESTNEANDCSEMPTKNRNPFLDYDLTNEANDCSDMSIFWDDDTANTFSRRFVLNKYSSDNPDYIISEVTYVL</sequence>
<organism evidence="3">
    <name type="scientific">viral metagenome</name>
    <dbReference type="NCBI Taxonomy" id="1070528"/>
    <lineage>
        <taxon>unclassified sequences</taxon>
        <taxon>metagenomes</taxon>
        <taxon>organismal metagenomes</taxon>
    </lineage>
</organism>
<evidence type="ECO:0000256" key="2">
    <source>
        <dbReference type="ARBA" id="ARBA00022737"/>
    </source>
</evidence>
<dbReference type="PANTHER" id="PTHR47114:SF2">
    <property type="entry name" value="OLIGODENDROCYTE-MYELIN GLYCOPROTEIN"/>
    <property type="match status" value="1"/>
</dbReference>
<reference evidence="3" key="1">
    <citation type="journal article" date="2020" name="Nature">
        <title>Giant virus diversity and host interactions through global metagenomics.</title>
        <authorList>
            <person name="Schulz F."/>
            <person name="Roux S."/>
            <person name="Paez-Espino D."/>
            <person name="Jungbluth S."/>
            <person name="Walsh D.A."/>
            <person name="Denef V.J."/>
            <person name="McMahon K.D."/>
            <person name="Konstantinidis K.T."/>
            <person name="Eloe-Fadrosh E.A."/>
            <person name="Kyrpides N.C."/>
            <person name="Woyke T."/>
        </authorList>
    </citation>
    <scope>NUCLEOTIDE SEQUENCE</scope>
    <source>
        <strain evidence="3">GVMAG-M-3300023179-27</strain>
    </source>
</reference>
<dbReference type="InterPro" id="IPR051071">
    <property type="entry name" value="LRR-bact_E3_ubiq_ligases"/>
</dbReference>
<accession>A0A6C0EAV3</accession>
<dbReference type="InterPro" id="IPR032675">
    <property type="entry name" value="LRR_dom_sf"/>
</dbReference>